<dbReference type="InterPro" id="IPR012334">
    <property type="entry name" value="Pectin_lyas_fold"/>
</dbReference>
<dbReference type="InterPro" id="IPR011050">
    <property type="entry name" value="Pectin_lyase_fold/virulence"/>
</dbReference>
<organism evidence="2 3">
    <name type="scientific">Bacillus salipaludis</name>
    <dbReference type="NCBI Taxonomy" id="2547811"/>
    <lineage>
        <taxon>Bacteria</taxon>
        <taxon>Bacillati</taxon>
        <taxon>Bacillota</taxon>
        <taxon>Bacilli</taxon>
        <taxon>Bacillales</taxon>
        <taxon>Bacillaceae</taxon>
        <taxon>Bacillus</taxon>
    </lineage>
</organism>
<dbReference type="Gene3D" id="2.160.20.10">
    <property type="entry name" value="Single-stranded right-handed beta-helix, Pectin lyase-like"/>
    <property type="match status" value="2"/>
</dbReference>
<proteinExistence type="predicted"/>
<dbReference type="Pfam" id="PF12708">
    <property type="entry name" value="Pect-lyase_RHGA_epim"/>
    <property type="match status" value="1"/>
</dbReference>
<dbReference type="RefSeq" id="WP_133333080.1">
    <property type="nucleotide sequence ID" value="NZ_SMYO01000002.1"/>
</dbReference>
<name>A0A4R5VXP8_9BACI</name>
<dbReference type="InterPro" id="IPR024535">
    <property type="entry name" value="RHGA/B-epi-like_pectate_lyase"/>
</dbReference>
<dbReference type="AlphaFoldDB" id="A0A4R5VXP8"/>
<evidence type="ECO:0000313" key="3">
    <source>
        <dbReference type="Proteomes" id="UP000295132"/>
    </source>
</evidence>
<feature type="domain" description="Rhamnogalacturonase A/B/Epimerase-like pectate lyase" evidence="1">
    <location>
        <begin position="36"/>
        <end position="223"/>
    </location>
</feature>
<sequence length="426" mass="46726">MKLRDKAFLFILIFLLVQFFIFKEIMEFSTNKEVDYVNVVDFGAKGNGITDDSKAIGNAIRAAKKKGVLMFPKGVYLVSKISFISNIEYIGHNARISAKGVTVPVILKNTSNVKVSGITFDANHISKKALSVIASNNIKIINCSFENARDFGLYTEQLTDSVIDKSLAIHNGDQEFHDAGFSVNGENVIISDSIARNNEANGFRIFGTDKFVGGRITISDAHSHHNTNHGFLTTPTGKVQDTPSHIVISNSIANNNGSKGMYSGFAIHYSSQSMVQNSVSYENEEHGFVLMDNSFCILKGNIARKNGANGIRIQADWNRTEDSQSGVHDAIVNDNIIVGNGIGEGASSKDAITVEGNSYNIQIKSNNIFKNLGNSINIKTHRGYTDCYNLYIEDNIISGNGTDMINNQSQKENRIFGKNIINGKEK</sequence>
<accession>A0A4R5VXP8</accession>
<dbReference type="Proteomes" id="UP000295132">
    <property type="component" value="Unassembled WGS sequence"/>
</dbReference>
<protein>
    <recommendedName>
        <fullName evidence="1">Rhamnogalacturonase A/B/Epimerase-like pectate lyase domain-containing protein</fullName>
    </recommendedName>
</protein>
<dbReference type="EMBL" id="SMYO01000002">
    <property type="protein sequence ID" value="TDK64140.1"/>
    <property type="molecule type" value="Genomic_DNA"/>
</dbReference>
<comment type="caution">
    <text evidence="2">The sequence shown here is derived from an EMBL/GenBank/DDBJ whole genome shotgun (WGS) entry which is preliminary data.</text>
</comment>
<dbReference type="SUPFAM" id="SSF51126">
    <property type="entry name" value="Pectin lyase-like"/>
    <property type="match status" value="2"/>
</dbReference>
<reference evidence="2 3" key="1">
    <citation type="submission" date="2019-03" db="EMBL/GenBank/DDBJ databases">
        <title>Bacillus niacini sp. nov. a Nicotinate-Metabolizing Mesophile Isolated from Soil.</title>
        <authorList>
            <person name="Zhang G."/>
        </authorList>
    </citation>
    <scope>NUCLEOTIDE SEQUENCE [LARGE SCALE GENOMIC DNA]</scope>
    <source>
        <strain evidence="2 3">WN066</strain>
    </source>
</reference>
<dbReference type="InterPro" id="IPR006626">
    <property type="entry name" value="PbH1"/>
</dbReference>
<gene>
    <name evidence="2" type="ORF">E2K98_04550</name>
</gene>
<evidence type="ECO:0000259" key="1">
    <source>
        <dbReference type="Pfam" id="PF12708"/>
    </source>
</evidence>
<evidence type="ECO:0000313" key="2">
    <source>
        <dbReference type="EMBL" id="TDK64140.1"/>
    </source>
</evidence>
<dbReference type="SMART" id="SM00710">
    <property type="entry name" value="PbH1"/>
    <property type="match status" value="9"/>
</dbReference>